<dbReference type="EMBL" id="LC553736">
    <property type="protein sequence ID" value="BCG45223.1"/>
    <property type="molecule type" value="Genomic_DNA"/>
</dbReference>
<name>A0A6J4EGX6_9CAUD</name>
<evidence type="ECO:0000313" key="1">
    <source>
        <dbReference type="EMBL" id="BCG45223.1"/>
    </source>
</evidence>
<reference evidence="1 2" key="1">
    <citation type="submission" date="2020-06" db="EMBL/GenBank/DDBJ databases">
        <title>Complete Genome Sequence of Salmonella phage SAP012.</title>
        <authorList>
            <person name="Shahin K."/>
            <person name="Soleimani-Delfan A."/>
            <person name="Barazandeh M."/>
            <person name="Komijani Majid."/>
            <person name="Bao H."/>
            <person name="Zhang L."/>
            <person name="Wang R."/>
        </authorList>
    </citation>
    <scope>NUCLEOTIDE SEQUENCE [LARGE SCALE GENOMIC DNA]</scope>
</reference>
<dbReference type="GeneID" id="62682412"/>
<proteinExistence type="predicted"/>
<dbReference type="KEGG" id="vg:62682412"/>
<dbReference type="Proteomes" id="UP000505247">
    <property type="component" value="Segment"/>
</dbReference>
<evidence type="ECO:0000313" key="2">
    <source>
        <dbReference type="Proteomes" id="UP000505247"/>
    </source>
</evidence>
<accession>A0A6J4EGX6</accession>
<dbReference type="InterPro" id="IPR036626">
    <property type="entry name" value="GpW_sf"/>
</dbReference>
<keyword evidence="2" id="KW-1185">Reference proteome</keyword>
<dbReference type="GO" id="GO:0019058">
    <property type="term" value="P:viral life cycle"/>
    <property type="evidence" value="ECO:0007669"/>
    <property type="project" value="InterPro"/>
</dbReference>
<dbReference type="Gene3D" id="3.30.1580.10">
    <property type="entry name" value="Head-to-tail joining protein W"/>
    <property type="match status" value="1"/>
</dbReference>
<dbReference type="Pfam" id="PF02831">
    <property type="entry name" value="gpW"/>
    <property type="match status" value="1"/>
</dbReference>
<dbReference type="InterPro" id="IPR004174">
    <property type="entry name" value="GpW"/>
</dbReference>
<sequence length="82" mass="9407">MTPQECREMYQKWLDEALQAYHQLNTGGSVRVVVDQNSERVEYTAANRQSLLAWIMRLQNALASPNPCSAFMTPNRPVGFIY</sequence>
<organism evidence="1 2">
    <name type="scientific">Salmonella phage SAP012</name>
    <dbReference type="NCBI Taxonomy" id="2742114"/>
    <lineage>
        <taxon>Viruses</taxon>
        <taxon>Duplodnaviria</taxon>
        <taxon>Heunggongvirae</taxon>
        <taxon>Uroviricota</taxon>
        <taxon>Caudoviricetes</taxon>
        <taxon>Casjensviridae</taxon>
        <taxon>Zhonglingvirus</taxon>
        <taxon>Zhonglingvirus SAP012</taxon>
    </lineage>
</organism>
<dbReference type="SUPFAM" id="SSF64210">
    <property type="entry name" value="Head-to-tail joining protein W, gpW"/>
    <property type="match status" value="1"/>
</dbReference>
<protein>
    <submittedName>
        <fullName evidence="1">Head to tail joining protein</fullName>
    </submittedName>
</protein>
<dbReference type="RefSeq" id="YP_009999780.1">
    <property type="nucleotide sequence ID" value="NC_053008.1"/>
</dbReference>